<accession>A0A1I8A890</accession>
<dbReference type="WBParaSite" id="L893_g3384.t1">
    <property type="protein sequence ID" value="L893_g3384.t1"/>
    <property type="gene ID" value="L893_g3384"/>
</dbReference>
<organism evidence="2 3">
    <name type="scientific">Steinernema glaseri</name>
    <dbReference type="NCBI Taxonomy" id="37863"/>
    <lineage>
        <taxon>Eukaryota</taxon>
        <taxon>Metazoa</taxon>
        <taxon>Ecdysozoa</taxon>
        <taxon>Nematoda</taxon>
        <taxon>Chromadorea</taxon>
        <taxon>Rhabditida</taxon>
        <taxon>Tylenchina</taxon>
        <taxon>Panagrolaimomorpha</taxon>
        <taxon>Strongyloidoidea</taxon>
        <taxon>Steinernematidae</taxon>
        <taxon>Steinernema</taxon>
    </lineage>
</organism>
<name>A0A1I8A890_9BILA</name>
<feature type="region of interest" description="Disordered" evidence="1">
    <location>
        <begin position="1"/>
        <end position="24"/>
    </location>
</feature>
<sequence>MPTVEGKGRGTPLETSLASDVCPSKGSRCVARRRISPDAVNESTAHQKSSATSLCGLLTTPRRATALCLKCELLVYT</sequence>
<protein>
    <submittedName>
        <fullName evidence="3">Uncharacterized protein</fullName>
    </submittedName>
</protein>
<evidence type="ECO:0000313" key="3">
    <source>
        <dbReference type="WBParaSite" id="L893_g3384.t1"/>
    </source>
</evidence>
<keyword evidence="2" id="KW-1185">Reference proteome</keyword>
<dbReference type="AlphaFoldDB" id="A0A1I8A890"/>
<reference evidence="3" key="1">
    <citation type="submission" date="2016-11" db="UniProtKB">
        <authorList>
            <consortium name="WormBaseParasite"/>
        </authorList>
    </citation>
    <scope>IDENTIFICATION</scope>
</reference>
<evidence type="ECO:0000256" key="1">
    <source>
        <dbReference type="SAM" id="MobiDB-lite"/>
    </source>
</evidence>
<dbReference type="Proteomes" id="UP000095287">
    <property type="component" value="Unplaced"/>
</dbReference>
<evidence type="ECO:0000313" key="2">
    <source>
        <dbReference type="Proteomes" id="UP000095287"/>
    </source>
</evidence>
<proteinExistence type="predicted"/>